<name>A0A2K8SNS4_9NOSO</name>
<dbReference type="AlphaFoldDB" id="A0A2K8SNS4"/>
<feature type="domain" description="SnoaL-like" evidence="1">
    <location>
        <begin position="41"/>
        <end position="142"/>
    </location>
</feature>
<protein>
    <submittedName>
        <fullName evidence="2">Ketosteroid isomerase-related protein</fullName>
    </submittedName>
</protein>
<dbReference type="InterPro" id="IPR032710">
    <property type="entry name" value="NTF2-like_dom_sf"/>
</dbReference>
<reference evidence="2 3" key="1">
    <citation type="submission" date="2017-11" db="EMBL/GenBank/DDBJ databases">
        <title>Complete genome of a free-living desiccation-tolerant cyanobacterium and its photosynthetic adaptation to extreme terrestrial habitat.</title>
        <authorList>
            <person name="Shang J."/>
        </authorList>
    </citation>
    <scope>NUCLEOTIDE SEQUENCE [LARGE SCALE GENOMIC DNA]</scope>
    <source>
        <strain evidence="2 3">CCNUN1</strain>
    </source>
</reference>
<keyword evidence="3" id="KW-1185">Reference proteome</keyword>
<dbReference type="EMBL" id="CP024785">
    <property type="protein sequence ID" value="AUB37071.1"/>
    <property type="molecule type" value="Genomic_DNA"/>
</dbReference>
<dbReference type="Proteomes" id="UP000232003">
    <property type="component" value="Chromosome"/>
</dbReference>
<evidence type="ECO:0000259" key="1">
    <source>
        <dbReference type="Pfam" id="PF12680"/>
    </source>
</evidence>
<dbReference type="Gene3D" id="3.10.450.50">
    <property type="match status" value="1"/>
</dbReference>
<dbReference type="SUPFAM" id="SSF54427">
    <property type="entry name" value="NTF2-like"/>
    <property type="match status" value="1"/>
</dbReference>
<dbReference type="GO" id="GO:0016853">
    <property type="term" value="F:isomerase activity"/>
    <property type="evidence" value="ECO:0007669"/>
    <property type="project" value="UniProtKB-KW"/>
</dbReference>
<accession>A0A2K8SNS4</accession>
<gene>
    <name evidence="2" type="ORF">COO91_03003</name>
</gene>
<proteinExistence type="predicted"/>
<sequence>MWQSSGEVLSNTVLVYIESGVKMTQDSENTLKVARQAFENLTHGMATGEWEALLDMFTEDFTLWFPMGKFHGLNVGKERAREFFQYVSESFSPGLNLTSLDRVTSSETTAVFEFQDEGLLFGQPYKNRVAVSFDVRGDKICSYREYFGSDGKSN</sequence>
<evidence type="ECO:0000313" key="3">
    <source>
        <dbReference type="Proteomes" id="UP000232003"/>
    </source>
</evidence>
<dbReference type="KEGG" id="nfl:COO91_03003"/>
<dbReference type="InterPro" id="IPR037401">
    <property type="entry name" value="SnoaL-like"/>
</dbReference>
<keyword evidence="2" id="KW-0413">Isomerase</keyword>
<dbReference type="Pfam" id="PF12680">
    <property type="entry name" value="SnoaL_2"/>
    <property type="match status" value="1"/>
</dbReference>
<evidence type="ECO:0000313" key="2">
    <source>
        <dbReference type="EMBL" id="AUB37071.1"/>
    </source>
</evidence>
<organism evidence="2 3">
    <name type="scientific">Nostoc flagelliforme CCNUN1</name>
    <dbReference type="NCBI Taxonomy" id="2038116"/>
    <lineage>
        <taxon>Bacteria</taxon>
        <taxon>Bacillati</taxon>
        <taxon>Cyanobacteriota</taxon>
        <taxon>Cyanophyceae</taxon>
        <taxon>Nostocales</taxon>
        <taxon>Nostocaceae</taxon>
        <taxon>Nostoc</taxon>
    </lineage>
</organism>